<dbReference type="InterPro" id="IPR011330">
    <property type="entry name" value="Glyco_hydro/deAcase_b/a-brl"/>
</dbReference>
<keyword evidence="1" id="KW-0479">Metal-binding</keyword>
<dbReference type="Pfam" id="PF01522">
    <property type="entry name" value="Polysacc_deac_1"/>
    <property type="match status" value="1"/>
</dbReference>
<dbReference type="PANTHER" id="PTHR10587:SF133">
    <property type="entry name" value="CHITIN DEACETYLASE 1-RELATED"/>
    <property type="match status" value="1"/>
</dbReference>
<dbReference type="GO" id="GO:0016020">
    <property type="term" value="C:membrane"/>
    <property type="evidence" value="ECO:0007669"/>
    <property type="project" value="TreeGrafter"/>
</dbReference>
<dbReference type="InterPro" id="IPR002509">
    <property type="entry name" value="NODB_dom"/>
</dbReference>
<dbReference type="AlphaFoldDB" id="A0A3E1EU94"/>
<dbReference type="OrthoDB" id="9812065at2"/>
<keyword evidence="5" id="KW-1185">Reference proteome</keyword>
<protein>
    <submittedName>
        <fullName evidence="4">Polysaccharide deacetylase family protein</fullName>
    </submittedName>
</protein>
<dbReference type="PROSITE" id="PS51677">
    <property type="entry name" value="NODB"/>
    <property type="match status" value="1"/>
</dbReference>
<evidence type="ECO:0000256" key="1">
    <source>
        <dbReference type="ARBA" id="ARBA00022723"/>
    </source>
</evidence>
<dbReference type="Gene3D" id="3.20.20.370">
    <property type="entry name" value="Glycoside hydrolase/deacetylase"/>
    <property type="match status" value="1"/>
</dbReference>
<dbReference type="InterPro" id="IPR050248">
    <property type="entry name" value="Polysacc_deacetylase_ArnD"/>
</dbReference>
<comment type="caution">
    <text evidence="4">The sequence shown here is derived from an EMBL/GenBank/DDBJ whole genome shotgun (WGS) entry which is preliminary data.</text>
</comment>
<feature type="domain" description="NodB homology" evidence="3">
    <location>
        <begin position="37"/>
        <end position="213"/>
    </location>
</feature>
<evidence type="ECO:0000259" key="3">
    <source>
        <dbReference type="PROSITE" id="PS51677"/>
    </source>
</evidence>
<evidence type="ECO:0000313" key="5">
    <source>
        <dbReference type="Proteomes" id="UP000257127"/>
    </source>
</evidence>
<organism evidence="4 5">
    <name type="scientific">Brumimicrobium aurantiacum</name>
    <dbReference type="NCBI Taxonomy" id="1737063"/>
    <lineage>
        <taxon>Bacteria</taxon>
        <taxon>Pseudomonadati</taxon>
        <taxon>Bacteroidota</taxon>
        <taxon>Flavobacteriia</taxon>
        <taxon>Flavobacteriales</taxon>
        <taxon>Crocinitomicaceae</taxon>
        <taxon>Brumimicrobium</taxon>
    </lineage>
</organism>
<dbReference type="GO" id="GO:0016810">
    <property type="term" value="F:hydrolase activity, acting on carbon-nitrogen (but not peptide) bonds"/>
    <property type="evidence" value="ECO:0007669"/>
    <property type="project" value="InterPro"/>
</dbReference>
<dbReference type="PANTHER" id="PTHR10587">
    <property type="entry name" value="GLYCOSYL TRANSFERASE-RELATED"/>
    <property type="match status" value="1"/>
</dbReference>
<sequence>MASKVTLLTKHIIIRLHRIPKIVAWIFPRRIWFAPNDNVCLTFDDGPHPETTPWLLAFLKKHNIQATFFWQGEKIKENPALYQKAISEGHVVGHHGYVHVSAKQLSFERFCVNFDQSQTLVNSTLFRPPHGRLNRKQANYVMQKGIIVMWSWMSYDFDTSLSADAIIQKATKQIRNRDILVFHENEKSKDKLKQIIPAIIKVIRDKQLNFALVEKKQ</sequence>
<accession>A0A3E1EU94</accession>
<evidence type="ECO:0000256" key="2">
    <source>
        <dbReference type="ARBA" id="ARBA00022801"/>
    </source>
</evidence>
<dbReference type="GO" id="GO:0005975">
    <property type="term" value="P:carbohydrate metabolic process"/>
    <property type="evidence" value="ECO:0007669"/>
    <property type="project" value="InterPro"/>
</dbReference>
<dbReference type="EMBL" id="QURB01000013">
    <property type="protein sequence ID" value="RFC53131.1"/>
    <property type="molecule type" value="Genomic_DNA"/>
</dbReference>
<keyword evidence="2" id="KW-0378">Hydrolase</keyword>
<proteinExistence type="predicted"/>
<dbReference type="CDD" id="cd10917">
    <property type="entry name" value="CE4_NodB_like_6s_7s"/>
    <property type="match status" value="1"/>
</dbReference>
<dbReference type="SUPFAM" id="SSF88713">
    <property type="entry name" value="Glycoside hydrolase/deacetylase"/>
    <property type="match status" value="1"/>
</dbReference>
<name>A0A3E1EU94_9FLAO</name>
<evidence type="ECO:0000313" key="4">
    <source>
        <dbReference type="EMBL" id="RFC53131.1"/>
    </source>
</evidence>
<reference evidence="4 5" key="1">
    <citation type="submission" date="2018-08" db="EMBL/GenBank/DDBJ databases">
        <title>The draft genome squence of Brumimicrobium sp. N62.</title>
        <authorList>
            <person name="Du Z.-J."/>
            <person name="Luo H.-R."/>
        </authorList>
    </citation>
    <scope>NUCLEOTIDE SEQUENCE [LARGE SCALE GENOMIC DNA]</scope>
    <source>
        <strain evidence="4 5">N62</strain>
    </source>
</reference>
<gene>
    <name evidence="4" type="ORF">DXU93_14660</name>
</gene>
<dbReference type="Proteomes" id="UP000257127">
    <property type="component" value="Unassembled WGS sequence"/>
</dbReference>
<dbReference type="GO" id="GO:0046872">
    <property type="term" value="F:metal ion binding"/>
    <property type="evidence" value="ECO:0007669"/>
    <property type="project" value="UniProtKB-KW"/>
</dbReference>